<keyword evidence="3" id="KW-1185">Reference proteome</keyword>
<dbReference type="Proteomes" id="UP000295164">
    <property type="component" value="Unassembled WGS sequence"/>
</dbReference>
<organism evidence="2 3">
    <name type="scientific">Flaviaesturariibacter aridisoli</name>
    <dbReference type="NCBI Taxonomy" id="2545761"/>
    <lineage>
        <taxon>Bacteria</taxon>
        <taxon>Pseudomonadati</taxon>
        <taxon>Bacteroidota</taxon>
        <taxon>Chitinophagia</taxon>
        <taxon>Chitinophagales</taxon>
        <taxon>Chitinophagaceae</taxon>
        <taxon>Flaviaestuariibacter</taxon>
    </lineage>
</organism>
<evidence type="ECO:0000259" key="1">
    <source>
        <dbReference type="Pfam" id="PF18962"/>
    </source>
</evidence>
<dbReference type="InterPro" id="IPR026444">
    <property type="entry name" value="Secre_tail"/>
</dbReference>
<dbReference type="Pfam" id="PF18962">
    <property type="entry name" value="Por_Secre_tail"/>
    <property type="match status" value="1"/>
</dbReference>
<name>A0A4R4DY87_9BACT</name>
<dbReference type="OrthoDB" id="667194at2"/>
<dbReference type="NCBIfam" id="TIGR04183">
    <property type="entry name" value="Por_Secre_tail"/>
    <property type="match status" value="1"/>
</dbReference>
<reference evidence="2 3" key="1">
    <citation type="submission" date="2019-03" db="EMBL/GenBank/DDBJ databases">
        <authorList>
            <person name="Kim M.K.M."/>
        </authorList>
    </citation>
    <scope>NUCLEOTIDE SEQUENCE [LARGE SCALE GENOMIC DNA]</scope>
    <source>
        <strain evidence="2 3">17J68-15</strain>
    </source>
</reference>
<dbReference type="AlphaFoldDB" id="A0A4R4DY87"/>
<evidence type="ECO:0000313" key="3">
    <source>
        <dbReference type="Proteomes" id="UP000295164"/>
    </source>
</evidence>
<sequence>MLRFYPNPATTQITFDFSRSYDRGYTIQVFNFLGRKVFEAGNVGQRTAVNLTDYLRGVYIYQLWDKNGKLVESGKFQVSK</sequence>
<gene>
    <name evidence="2" type="ORF">E0486_13625</name>
</gene>
<protein>
    <submittedName>
        <fullName evidence="2">T9SS type A sorting domain-containing protein</fullName>
    </submittedName>
</protein>
<dbReference type="RefSeq" id="WP_131852731.1">
    <property type="nucleotide sequence ID" value="NZ_SKFH01000025.1"/>
</dbReference>
<accession>A0A4R4DY87</accession>
<proteinExistence type="predicted"/>
<feature type="domain" description="Secretion system C-terminal sorting" evidence="1">
    <location>
        <begin position="5"/>
        <end position="71"/>
    </location>
</feature>
<evidence type="ECO:0000313" key="2">
    <source>
        <dbReference type="EMBL" id="TCZ68652.1"/>
    </source>
</evidence>
<dbReference type="EMBL" id="SKFH01000025">
    <property type="protein sequence ID" value="TCZ68652.1"/>
    <property type="molecule type" value="Genomic_DNA"/>
</dbReference>
<comment type="caution">
    <text evidence="2">The sequence shown here is derived from an EMBL/GenBank/DDBJ whole genome shotgun (WGS) entry which is preliminary data.</text>
</comment>